<dbReference type="Gene3D" id="1.10.3480.10">
    <property type="entry name" value="TorD-like"/>
    <property type="match status" value="1"/>
</dbReference>
<evidence type="ECO:0000313" key="1">
    <source>
        <dbReference type="EMBL" id="GLP97263.1"/>
    </source>
</evidence>
<organism evidence="1 2">
    <name type="scientific">Paraferrimonas sedimenticola</name>
    <dbReference type="NCBI Taxonomy" id="375674"/>
    <lineage>
        <taxon>Bacteria</taxon>
        <taxon>Pseudomonadati</taxon>
        <taxon>Pseudomonadota</taxon>
        <taxon>Gammaproteobacteria</taxon>
        <taxon>Alteromonadales</taxon>
        <taxon>Ferrimonadaceae</taxon>
        <taxon>Paraferrimonas</taxon>
    </lineage>
</organism>
<dbReference type="RefSeq" id="WP_095504880.1">
    <property type="nucleotide sequence ID" value="NZ_BSNC01000006.1"/>
</dbReference>
<comment type="caution">
    <text evidence="1">The sequence shown here is derived from an EMBL/GenBank/DDBJ whole genome shotgun (WGS) entry which is preliminary data.</text>
</comment>
<dbReference type="EMBL" id="BSNC01000006">
    <property type="protein sequence ID" value="GLP97263.1"/>
    <property type="molecule type" value="Genomic_DNA"/>
</dbReference>
<reference evidence="1" key="1">
    <citation type="journal article" date="2014" name="Int. J. Syst. Evol. Microbiol.">
        <title>Complete genome sequence of Corynebacterium casei LMG S-19264T (=DSM 44701T), isolated from a smear-ripened cheese.</title>
        <authorList>
            <consortium name="US DOE Joint Genome Institute (JGI-PGF)"/>
            <person name="Walter F."/>
            <person name="Albersmeier A."/>
            <person name="Kalinowski J."/>
            <person name="Ruckert C."/>
        </authorList>
    </citation>
    <scope>NUCLEOTIDE SEQUENCE</scope>
    <source>
        <strain evidence="1">NBRC 101628</strain>
    </source>
</reference>
<evidence type="ECO:0000313" key="2">
    <source>
        <dbReference type="Proteomes" id="UP001161422"/>
    </source>
</evidence>
<evidence type="ECO:0008006" key="3">
    <source>
        <dbReference type="Google" id="ProtNLM"/>
    </source>
</evidence>
<proteinExistence type="predicted"/>
<dbReference type="Proteomes" id="UP001161422">
    <property type="component" value="Unassembled WGS sequence"/>
</dbReference>
<accession>A0AA37RXM6</accession>
<name>A0AA37RXM6_9GAMM</name>
<keyword evidence="2" id="KW-1185">Reference proteome</keyword>
<sequence length="167" mass="18096">METQDYSDWLQALSECFALPDPQTVDLLQAIDAIQGSRLKAEYAGYSVETVAAYRALFEASDSGVSLNMSDYLDGEQAADKQQQLAQICEKLGLSQDDEFEPMLGSLPELLEISALLAQHDVAVAKGFLQHFAGDWLASAAEALRERDGGALYAAMIGQVQDFIQAG</sequence>
<reference evidence="1" key="2">
    <citation type="submission" date="2023-01" db="EMBL/GenBank/DDBJ databases">
        <title>Draft genome sequence of Paraferrimonas sedimenticola strain NBRC 101628.</title>
        <authorList>
            <person name="Sun Q."/>
            <person name="Mori K."/>
        </authorList>
    </citation>
    <scope>NUCLEOTIDE SEQUENCE</scope>
    <source>
        <strain evidence="1">NBRC 101628</strain>
    </source>
</reference>
<protein>
    <recommendedName>
        <fullName evidence="3">Chaperone TorD involved in molybdoenzyme TorA maturation</fullName>
    </recommendedName>
</protein>
<dbReference type="SUPFAM" id="SSF89155">
    <property type="entry name" value="TorD-like"/>
    <property type="match status" value="1"/>
</dbReference>
<dbReference type="InterPro" id="IPR036411">
    <property type="entry name" value="TorD-like_sf"/>
</dbReference>
<dbReference type="AlphaFoldDB" id="A0AA37RXM6"/>
<gene>
    <name evidence="1" type="ORF">GCM10007895_25700</name>
</gene>